<protein>
    <submittedName>
        <fullName evidence="2">Uncharacterized protein</fullName>
    </submittedName>
</protein>
<accession>A0A5B7HG10</accession>
<organism evidence="2 3">
    <name type="scientific">Portunus trituberculatus</name>
    <name type="common">Swimming crab</name>
    <name type="synonym">Neptunus trituberculatus</name>
    <dbReference type="NCBI Taxonomy" id="210409"/>
    <lineage>
        <taxon>Eukaryota</taxon>
        <taxon>Metazoa</taxon>
        <taxon>Ecdysozoa</taxon>
        <taxon>Arthropoda</taxon>
        <taxon>Crustacea</taxon>
        <taxon>Multicrustacea</taxon>
        <taxon>Malacostraca</taxon>
        <taxon>Eumalacostraca</taxon>
        <taxon>Eucarida</taxon>
        <taxon>Decapoda</taxon>
        <taxon>Pleocyemata</taxon>
        <taxon>Brachyura</taxon>
        <taxon>Eubrachyura</taxon>
        <taxon>Portunoidea</taxon>
        <taxon>Portunidae</taxon>
        <taxon>Portuninae</taxon>
        <taxon>Portunus</taxon>
    </lineage>
</organism>
<evidence type="ECO:0000256" key="1">
    <source>
        <dbReference type="SAM" id="MobiDB-lite"/>
    </source>
</evidence>
<sequence>MRLEGGPDLFQKEAEMRNSSSVVLLAFFGSALPDRVNVGPHVVRAVTAKIHVLKLLDVVVALHWTRIQGSIAVPQLVVSIAVMLTRCGPGGAPGYALQLSLPVRGQTPSAASRSVGAVGSVNLANRFALLSDDSVESPARSDENNAGLTRLARVVDDHLPPASPELLESMTRRHRGSAESLDLAQPRQSEVSPGAHDRKSSRDRSTRVAPVVPVQPLVTPSVSGRAFCDEGRGAAVQRPGTSRLPVSSRRLIVSSQVSRGSPFKGLALPLHLDGHLRANTVELWRPSRLVGGAPSSVVGVLSSLCSFTVGCVG</sequence>
<name>A0A5B7HG10_PORTR</name>
<feature type="compositionally biased region" description="Basic and acidic residues" evidence="1">
    <location>
        <begin position="195"/>
        <end position="206"/>
    </location>
</feature>
<reference evidence="2 3" key="1">
    <citation type="submission" date="2019-05" db="EMBL/GenBank/DDBJ databases">
        <title>Another draft genome of Portunus trituberculatus and its Hox gene families provides insights of decapod evolution.</title>
        <authorList>
            <person name="Jeong J.-H."/>
            <person name="Song I."/>
            <person name="Kim S."/>
            <person name="Choi T."/>
            <person name="Kim D."/>
            <person name="Ryu S."/>
            <person name="Kim W."/>
        </authorList>
    </citation>
    <scope>NUCLEOTIDE SEQUENCE [LARGE SCALE GENOMIC DNA]</scope>
    <source>
        <tissue evidence="2">Muscle</tissue>
    </source>
</reference>
<keyword evidence="3" id="KW-1185">Reference proteome</keyword>
<dbReference type="Proteomes" id="UP000324222">
    <property type="component" value="Unassembled WGS sequence"/>
</dbReference>
<evidence type="ECO:0000313" key="2">
    <source>
        <dbReference type="EMBL" id="MPC67534.1"/>
    </source>
</evidence>
<feature type="region of interest" description="Disordered" evidence="1">
    <location>
        <begin position="134"/>
        <end position="210"/>
    </location>
</feature>
<dbReference type="AlphaFoldDB" id="A0A5B7HG10"/>
<evidence type="ECO:0000313" key="3">
    <source>
        <dbReference type="Proteomes" id="UP000324222"/>
    </source>
</evidence>
<dbReference type="EMBL" id="VSRR010026379">
    <property type="protein sequence ID" value="MPC67534.1"/>
    <property type="molecule type" value="Genomic_DNA"/>
</dbReference>
<gene>
    <name evidence="2" type="ORF">E2C01_061711</name>
</gene>
<proteinExistence type="predicted"/>
<comment type="caution">
    <text evidence="2">The sequence shown here is derived from an EMBL/GenBank/DDBJ whole genome shotgun (WGS) entry which is preliminary data.</text>
</comment>